<dbReference type="OrthoDB" id="64281at2759"/>
<reference evidence="4 5" key="1">
    <citation type="submission" date="2018-06" db="EMBL/GenBank/DDBJ databases">
        <title>Complete Genomes of Monosporascus.</title>
        <authorList>
            <person name="Robinson A.J."/>
            <person name="Natvig D.O."/>
        </authorList>
    </citation>
    <scope>NUCLEOTIDE SEQUENCE [LARGE SCALE GENOMIC DNA]</scope>
    <source>
        <strain evidence="4 5">CBS 110550</strain>
    </source>
</reference>
<comment type="caution">
    <text evidence="4">The sequence shown here is derived from an EMBL/GenBank/DDBJ whole genome shotgun (WGS) entry which is preliminary data.</text>
</comment>
<keyword evidence="2" id="KW-0732">Signal</keyword>
<protein>
    <recommendedName>
        <fullName evidence="3">DUF7492 domain-containing protein</fullName>
    </recommendedName>
</protein>
<dbReference type="Proteomes" id="UP000293360">
    <property type="component" value="Unassembled WGS sequence"/>
</dbReference>
<feature type="chain" id="PRO_5020983100" description="DUF7492 domain-containing protein" evidence="2">
    <location>
        <begin position="23"/>
        <end position="424"/>
    </location>
</feature>
<dbReference type="AlphaFoldDB" id="A0A4Q4SYH5"/>
<evidence type="ECO:0000256" key="2">
    <source>
        <dbReference type="SAM" id="SignalP"/>
    </source>
</evidence>
<dbReference type="Pfam" id="PF24320">
    <property type="entry name" value="DUF7492"/>
    <property type="match status" value="1"/>
</dbReference>
<dbReference type="EMBL" id="QJNU01000820">
    <property type="protein sequence ID" value="RYO85223.1"/>
    <property type="molecule type" value="Genomic_DNA"/>
</dbReference>
<feature type="signal peptide" evidence="2">
    <location>
        <begin position="1"/>
        <end position="22"/>
    </location>
</feature>
<evidence type="ECO:0000313" key="5">
    <source>
        <dbReference type="Proteomes" id="UP000293360"/>
    </source>
</evidence>
<feature type="domain" description="DUF7492" evidence="3">
    <location>
        <begin position="20"/>
        <end position="247"/>
    </location>
</feature>
<name>A0A4Q4SYH5_9PEZI</name>
<accession>A0A4Q4SYH5</accession>
<gene>
    <name evidence="4" type="ORF">DL764_009208</name>
</gene>
<evidence type="ECO:0000313" key="4">
    <source>
        <dbReference type="EMBL" id="RYO85223.1"/>
    </source>
</evidence>
<evidence type="ECO:0000256" key="1">
    <source>
        <dbReference type="SAM" id="MobiDB-lite"/>
    </source>
</evidence>
<feature type="compositionally biased region" description="Low complexity" evidence="1">
    <location>
        <begin position="357"/>
        <end position="375"/>
    </location>
</feature>
<feature type="region of interest" description="Disordered" evidence="1">
    <location>
        <begin position="279"/>
        <end position="399"/>
    </location>
</feature>
<sequence>MPSWKFTTTTLALLAGPQAANAHSWVEALKRIGSNGAFSQDTGYPIGFIERGAPGFSDDSQLNKILDTKPNPPICKPSAGAYQGYDRLAAAPGDFVAMLYQENGHVTDPHLTPRPYRGGNVYVYGTPQHEDSTGINDVLYAWTADGKGGDGKGKLLAAHYYDDGVCYQNRGGPAVVTNLPVYTERANKYGLDDISCQTDFQLPADLPASGKYTVMWVWDWPLITSDTTNVTEIYTSCAEIELRAPAAGPAGNIKLASGDVDVQNAAIKSQLENPIEATALGVGTNSPAPVKATPKPDGPSTGAPAEPTRTATPTSPGTTAVPTSSTRTATPTSSGTTAVPTSSTRTGKGRINDGIKTVTVTEGSQTTTHVHTVTVGPGDSTPRTSVASSSAQARPTSQATVSTVEPFLKARATGAARRQARFFA</sequence>
<dbReference type="InterPro" id="IPR055915">
    <property type="entry name" value="DUF7492"/>
</dbReference>
<feature type="compositionally biased region" description="Polar residues" evidence="1">
    <location>
        <begin position="381"/>
        <end position="399"/>
    </location>
</feature>
<evidence type="ECO:0000259" key="3">
    <source>
        <dbReference type="Pfam" id="PF24320"/>
    </source>
</evidence>
<proteinExistence type="predicted"/>
<organism evidence="4 5">
    <name type="scientific">Monosporascus ibericus</name>
    <dbReference type="NCBI Taxonomy" id="155417"/>
    <lineage>
        <taxon>Eukaryota</taxon>
        <taxon>Fungi</taxon>
        <taxon>Dikarya</taxon>
        <taxon>Ascomycota</taxon>
        <taxon>Pezizomycotina</taxon>
        <taxon>Sordariomycetes</taxon>
        <taxon>Xylariomycetidae</taxon>
        <taxon>Xylariales</taxon>
        <taxon>Xylariales incertae sedis</taxon>
        <taxon>Monosporascus</taxon>
    </lineage>
</organism>
<feature type="compositionally biased region" description="Low complexity" evidence="1">
    <location>
        <begin position="301"/>
        <end position="344"/>
    </location>
</feature>
<keyword evidence="5" id="KW-1185">Reference proteome</keyword>